<feature type="domain" description="HTH crp-type" evidence="5">
    <location>
        <begin position="145"/>
        <end position="211"/>
    </location>
</feature>
<sequence length="237" mass="25676">MSVQPPVRNRLLRHCEASDFARLEPHLVPIQLDLRQSLISPNEPIDQLVFPESGFVSIVTGRPGRQTEIGLIGNEGVVGAVPVLLAGDRTPDAHFVQAAGHGLSIGVEALRAATEASKSLEKLLLSFIQTLMIQTAQTAYANLSHTLDTRLARWLLMCQDRLGGSELAVTHEFLGIMLGVQRSSVTVAIQMIEGNQLIRARRGRIEVLDRPGLEAAAGDSYGLPEAEYTRLIGDSTV</sequence>
<dbReference type="OrthoDB" id="7506088at2"/>
<evidence type="ECO:0000256" key="3">
    <source>
        <dbReference type="ARBA" id="ARBA00023163"/>
    </source>
</evidence>
<dbReference type="InterPro" id="IPR036390">
    <property type="entry name" value="WH_DNA-bd_sf"/>
</dbReference>
<dbReference type="InterPro" id="IPR000595">
    <property type="entry name" value="cNMP-bd_dom"/>
</dbReference>
<evidence type="ECO:0000313" key="6">
    <source>
        <dbReference type="EMBL" id="GEO97752.1"/>
    </source>
</evidence>
<keyword evidence="3" id="KW-0804">Transcription</keyword>
<dbReference type="PROSITE" id="PS51063">
    <property type="entry name" value="HTH_CRP_2"/>
    <property type="match status" value="1"/>
</dbReference>
<dbReference type="Gene3D" id="1.10.10.10">
    <property type="entry name" value="Winged helix-like DNA-binding domain superfamily/Winged helix DNA-binding domain"/>
    <property type="match status" value="1"/>
</dbReference>
<organism evidence="6 7">
    <name type="scientific">Methylobacterium haplocladii</name>
    <dbReference type="NCBI Taxonomy" id="1176176"/>
    <lineage>
        <taxon>Bacteria</taxon>
        <taxon>Pseudomonadati</taxon>
        <taxon>Pseudomonadota</taxon>
        <taxon>Alphaproteobacteria</taxon>
        <taxon>Hyphomicrobiales</taxon>
        <taxon>Methylobacteriaceae</taxon>
        <taxon>Methylobacterium</taxon>
    </lineage>
</organism>
<keyword evidence="1" id="KW-0805">Transcription regulation</keyword>
<dbReference type="EMBL" id="BJZT01000002">
    <property type="protein sequence ID" value="GEO97752.1"/>
    <property type="molecule type" value="Genomic_DNA"/>
</dbReference>
<evidence type="ECO:0000259" key="5">
    <source>
        <dbReference type="PROSITE" id="PS51063"/>
    </source>
</evidence>
<keyword evidence="2" id="KW-0238">DNA-binding</keyword>
<proteinExistence type="predicted"/>
<evidence type="ECO:0000259" key="4">
    <source>
        <dbReference type="PROSITE" id="PS50042"/>
    </source>
</evidence>
<protein>
    <submittedName>
        <fullName evidence="6">Cyclic nucleotide-binding protein</fullName>
    </submittedName>
</protein>
<dbReference type="Proteomes" id="UP000321258">
    <property type="component" value="Unassembled WGS sequence"/>
</dbReference>
<dbReference type="InterPro" id="IPR014710">
    <property type="entry name" value="RmlC-like_jellyroll"/>
</dbReference>
<dbReference type="GO" id="GO:0003677">
    <property type="term" value="F:DNA binding"/>
    <property type="evidence" value="ECO:0007669"/>
    <property type="project" value="UniProtKB-KW"/>
</dbReference>
<comment type="caution">
    <text evidence="6">The sequence shown here is derived from an EMBL/GenBank/DDBJ whole genome shotgun (WGS) entry which is preliminary data.</text>
</comment>
<dbReference type="AlphaFoldDB" id="A0A512IJ99"/>
<dbReference type="SUPFAM" id="SSF46785">
    <property type="entry name" value="Winged helix' DNA-binding domain"/>
    <property type="match status" value="1"/>
</dbReference>
<dbReference type="InterPro" id="IPR012318">
    <property type="entry name" value="HTH_CRP"/>
</dbReference>
<dbReference type="GO" id="GO:0006355">
    <property type="term" value="P:regulation of DNA-templated transcription"/>
    <property type="evidence" value="ECO:0007669"/>
    <property type="project" value="InterPro"/>
</dbReference>
<dbReference type="PROSITE" id="PS50042">
    <property type="entry name" value="CNMP_BINDING_3"/>
    <property type="match status" value="1"/>
</dbReference>
<dbReference type="Pfam" id="PF13545">
    <property type="entry name" value="HTH_Crp_2"/>
    <property type="match status" value="1"/>
</dbReference>
<dbReference type="InterPro" id="IPR018490">
    <property type="entry name" value="cNMP-bd_dom_sf"/>
</dbReference>
<evidence type="ECO:0000256" key="1">
    <source>
        <dbReference type="ARBA" id="ARBA00023015"/>
    </source>
</evidence>
<dbReference type="InterPro" id="IPR036388">
    <property type="entry name" value="WH-like_DNA-bd_sf"/>
</dbReference>
<accession>A0A512IJ99</accession>
<name>A0A512IJ99_9HYPH</name>
<reference evidence="6 7" key="1">
    <citation type="submission" date="2019-07" db="EMBL/GenBank/DDBJ databases">
        <title>Whole genome shotgun sequence of Methylobacterium haplocladii NBRC 107714.</title>
        <authorList>
            <person name="Hosoyama A."/>
            <person name="Uohara A."/>
            <person name="Ohji S."/>
            <person name="Ichikawa N."/>
        </authorList>
    </citation>
    <scope>NUCLEOTIDE SEQUENCE [LARGE SCALE GENOMIC DNA]</scope>
    <source>
        <strain evidence="6 7">NBRC 107714</strain>
    </source>
</reference>
<dbReference type="RefSeq" id="WP_147076056.1">
    <property type="nucleotide sequence ID" value="NZ_BPQN01000008.1"/>
</dbReference>
<feature type="domain" description="Cyclic nucleotide-binding" evidence="4">
    <location>
        <begin position="11"/>
        <end position="98"/>
    </location>
</feature>
<evidence type="ECO:0000313" key="7">
    <source>
        <dbReference type="Proteomes" id="UP000321258"/>
    </source>
</evidence>
<dbReference type="Gene3D" id="2.60.120.10">
    <property type="entry name" value="Jelly Rolls"/>
    <property type="match status" value="1"/>
</dbReference>
<dbReference type="SUPFAM" id="SSF51206">
    <property type="entry name" value="cAMP-binding domain-like"/>
    <property type="match status" value="1"/>
</dbReference>
<keyword evidence="7" id="KW-1185">Reference proteome</keyword>
<evidence type="ECO:0000256" key="2">
    <source>
        <dbReference type="ARBA" id="ARBA00023125"/>
    </source>
</evidence>
<gene>
    <name evidence="6" type="ORF">MHA02_01400</name>
</gene>